<evidence type="ECO:0000256" key="2">
    <source>
        <dbReference type="ARBA" id="ARBA00022737"/>
    </source>
</evidence>
<sequence length="877" mass="90063">MHPLRSADPTRIGPYRLTHFLGSGSVGTSYLGAGPEGERVVVKVIHPELASDPDFHVRFVRESASAREVGSPHTARVLDADPEAGTPWIATEYVDGITLERTVADFGILGTAALRILATGLARALEELHRNDLVHGDLNPRDVVLVDDGIRLVDFGGGRLATRLTDDVHDLAVDQVREGKAADVGTGMLVEPGPEPEPGTLDTFEGPAGHEAAGALDTEAFEAPEPSDDEVPVGPAPTGKRVAGQPPAPTGPPISVEPPLPTGEPVSVEPPSEEEPGEAGKAAGTAYPGPTGSSSTAAGAGSNTSAGATPGTGAGTGEGPAPAHECPLGHLPYKAPEQAEGAMGDSASDMFALATVLVYAATGKNPFEAGTDEEAARRLTGDAPETHDLPVLLRTLVAACWNRTPESRPTSAQFAGALANSEPPEQPRASWTEDDSGAGTTAGQENGETAYPVAQGHAVPEGQAEPTLAPNRTGTFRLPGPEDVRRYEEGSSPGSDSAPDSGSAGPADRAGRSSQEQAAVDAETAAAAAAAVYGASGGSGQARASGENGERTGTFTRRGRKSTPALSGTEPLSTVVSRWAAGRPNFGALPPCPQGLPPGPAEVSPDGNLIAVAGYGAICLWNGYDGTHLGEFAGFGGSVNVLAFNADGTLLASGHEDRCVRLWDLVNMRSLGMLAGHTGTVSCLEFSPDGNFIASGSADRHVLLWDLRIGRNVVSFPGHEDMVLSVSFSPDGSTLLSGSSDRSARMWRTDGTPVAMLADYETVAPMVSATAFNPARPVMATGDSNGVVRTWASDTGAEGPTFAGHHDLICDARFSADGSALVTAGWDGQVFVRDTAHYAPAAALRTGQARLRSASLTRDGRMIVASGAGSPVLVWRL</sequence>
<dbReference type="InterPro" id="IPR015943">
    <property type="entry name" value="WD40/YVTN_repeat-like_dom_sf"/>
</dbReference>
<feature type="repeat" description="WD" evidence="3">
    <location>
        <begin position="716"/>
        <end position="747"/>
    </location>
</feature>
<feature type="region of interest" description="Disordered" evidence="4">
    <location>
        <begin position="223"/>
        <end position="332"/>
    </location>
</feature>
<gene>
    <name evidence="6" type="ORF">GCM10007147_45690</name>
</gene>
<dbReference type="GO" id="GO:0004672">
    <property type="term" value="F:protein kinase activity"/>
    <property type="evidence" value="ECO:0007669"/>
    <property type="project" value="InterPro"/>
</dbReference>
<dbReference type="CDD" id="cd00200">
    <property type="entry name" value="WD40"/>
    <property type="match status" value="1"/>
</dbReference>
<evidence type="ECO:0000256" key="1">
    <source>
        <dbReference type="ARBA" id="ARBA00022574"/>
    </source>
</evidence>
<dbReference type="InterPro" id="IPR036322">
    <property type="entry name" value="WD40_repeat_dom_sf"/>
</dbReference>
<dbReference type="InterPro" id="IPR000719">
    <property type="entry name" value="Prot_kinase_dom"/>
</dbReference>
<dbReference type="Proteomes" id="UP000654947">
    <property type="component" value="Unassembled WGS sequence"/>
</dbReference>
<dbReference type="SMART" id="SM00320">
    <property type="entry name" value="WD40"/>
    <property type="match status" value="6"/>
</dbReference>
<feature type="compositionally biased region" description="Low complexity" evidence="4">
    <location>
        <begin position="541"/>
        <end position="556"/>
    </location>
</feature>
<reference evidence="6 7" key="1">
    <citation type="journal article" date="2014" name="Int. J. Syst. Evol. Microbiol.">
        <title>Complete genome sequence of Corynebacterium casei LMG S-19264T (=DSM 44701T), isolated from a smear-ripened cheese.</title>
        <authorList>
            <consortium name="US DOE Joint Genome Institute (JGI-PGF)"/>
            <person name="Walter F."/>
            <person name="Albersmeier A."/>
            <person name="Kalinowski J."/>
            <person name="Ruckert C."/>
        </authorList>
    </citation>
    <scope>NUCLEOTIDE SEQUENCE [LARGE SCALE GENOMIC DNA]</scope>
    <source>
        <strain evidence="6 7">KCTC 19473</strain>
    </source>
</reference>
<dbReference type="Pfam" id="PF00400">
    <property type="entry name" value="WD40"/>
    <property type="match status" value="4"/>
</dbReference>
<dbReference type="EMBL" id="BMXL01000051">
    <property type="protein sequence ID" value="GHD37574.1"/>
    <property type="molecule type" value="Genomic_DNA"/>
</dbReference>
<dbReference type="AlphaFoldDB" id="A0A918XMA3"/>
<organism evidence="6 7">
    <name type="scientific">Nocardiopsis kunsanensis</name>
    <dbReference type="NCBI Taxonomy" id="141693"/>
    <lineage>
        <taxon>Bacteria</taxon>
        <taxon>Bacillati</taxon>
        <taxon>Actinomycetota</taxon>
        <taxon>Actinomycetes</taxon>
        <taxon>Streptosporangiales</taxon>
        <taxon>Nocardiopsidaceae</taxon>
        <taxon>Nocardiopsis</taxon>
    </lineage>
</organism>
<evidence type="ECO:0000313" key="6">
    <source>
        <dbReference type="EMBL" id="GHD37574.1"/>
    </source>
</evidence>
<feature type="region of interest" description="Disordered" evidence="4">
    <location>
        <begin position="406"/>
        <end position="447"/>
    </location>
</feature>
<protein>
    <recommendedName>
        <fullName evidence="5">Protein kinase domain-containing protein</fullName>
    </recommendedName>
</protein>
<proteinExistence type="predicted"/>
<evidence type="ECO:0000313" key="7">
    <source>
        <dbReference type="Proteomes" id="UP000654947"/>
    </source>
</evidence>
<dbReference type="Gene3D" id="3.30.200.20">
    <property type="entry name" value="Phosphorylase Kinase, domain 1"/>
    <property type="match status" value="1"/>
</dbReference>
<dbReference type="PRINTS" id="PR00320">
    <property type="entry name" value="GPROTEINBRPT"/>
</dbReference>
<dbReference type="PROSITE" id="PS50082">
    <property type="entry name" value="WD_REPEATS_2"/>
    <property type="match status" value="3"/>
</dbReference>
<dbReference type="InterPro" id="IPR011009">
    <property type="entry name" value="Kinase-like_dom_sf"/>
</dbReference>
<dbReference type="PROSITE" id="PS00678">
    <property type="entry name" value="WD_REPEATS_1"/>
    <property type="match status" value="2"/>
</dbReference>
<dbReference type="GO" id="GO:0005524">
    <property type="term" value="F:ATP binding"/>
    <property type="evidence" value="ECO:0007669"/>
    <property type="project" value="InterPro"/>
</dbReference>
<accession>A0A918XMA3</accession>
<feature type="repeat" description="WD" evidence="3">
    <location>
        <begin position="674"/>
        <end position="715"/>
    </location>
</feature>
<dbReference type="PANTHER" id="PTHR19879">
    <property type="entry name" value="TRANSCRIPTION INITIATION FACTOR TFIID"/>
    <property type="match status" value="1"/>
</dbReference>
<evidence type="ECO:0000256" key="4">
    <source>
        <dbReference type="SAM" id="MobiDB-lite"/>
    </source>
</evidence>
<feature type="compositionally biased region" description="Low complexity" evidence="4">
    <location>
        <begin position="490"/>
        <end position="508"/>
    </location>
</feature>
<dbReference type="RefSeq" id="WP_193518743.1">
    <property type="nucleotide sequence ID" value="NZ_BMXL01000051.1"/>
</dbReference>
<feature type="region of interest" description="Disordered" evidence="4">
    <location>
        <begin position="183"/>
        <end position="210"/>
    </location>
</feature>
<feature type="compositionally biased region" description="Low complexity" evidence="4">
    <location>
        <begin position="279"/>
        <end position="309"/>
    </location>
</feature>
<feature type="region of interest" description="Disordered" evidence="4">
    <location>
        <begin position="463"/>
        <end position="522"/>
    </location>
</feature>
<dbReference type="SUPFAM" id="SSF56112">
    <property type="entry name" value="Protein kinase-like (PK-like)"/>
    <property type="match status" value="1"/>
</dbReference>
<dbReference type="Gene3D" id="1.10.510.10">
    <property type="entry name" value="Transferase(Phosphotransferase) domain 1"/>
    <property type="match status" value="2"/>
</dbReference>
<feature type="region of interest" description="Disordered" evidence="4">
    <location>
        <begin position="536"/>
        <end position="572"/>
    </location>
</feature>
<evidence type="ECO:0000259" key="5">
    <source>
        <dbReference type="PROSITE" id="PS50011"/>
    </source>
</evidence>
<dbReference type="SUPFAM" id="SSF50978">
    <property type="entry name" value="WD40 repeat-like"/>
    <property type="match status" value="1"/>
</dbReference>
<dbReference type="Gene3D" id="2.130.10.10">
    <property type="entry name" value="YVTN repeat-like/Quinoprotein amine dehydrogenase"/>
    <property type="match status" value="3"/>
</dbReference>
<dbReference type="Pfam" id="PF00069">
    <property type="entry name" value="Pkinase"/>
    <property type="match status" value="1"/>
</dbReference>
<dbReference type="InterPro" id="IPR020472">
    <property type="entry name" value="WD40_PAC1"/>
</dbReference>
<keyword evidence="7" id="KW-1185">Reference proteome</keyword>
<feature type="compositionally biased region" description="Basic and acidic residues" evidence="4">
    <location>
        <begin position="480"/>
        <end position="489"/>
    </location>
</feature>
<dbReference type="InterPro" id="IPR001680">
    <property type="entry name" value="WD40_rpt"/>
</dbReference>
<dbReference type="PROSITE" id="PS50011">
    <property type="entry name" value="PROTEIN_KINASE_DOM"/>
    <property type="match status" value="1"/>
</dbReference>
<feature type="compositionally biased region" description="Polar residues" evidence="4">
    <location>
        <begin position="438"/>
        <end position="447"/>
    </location>
</feature>
<feature type="repeat" description="WD" evidence="3">
    <location>
        <begin position="632"/>
        <end position="673"/>
    </location>
</feature>
<comment type="caution">
    <text evidence="6">The sequence shown here is derived from an EMBL/GenBank/DDBJ whole genome shotgun (WGS) entry which is preliminary data.</text>
</comment>
<dbReference type="PANTHER" id="PTHR19879:SF9">
    <property type="entry name" value="TRANSCRIPTION INITIATION FACTOR TFIID SUBUNIT 5"/>
    <property type="match status" value="1"/>
</dbReference>
<evidence type="ECO:0000256" key="3">
    <source>
        <dbReference type="PROSITE-ProRule" id="PRU00221"/>
    </source>
</evidence>
<keyword evidence="2" id="KW-0677">Repeat</keyword>
<name>A0A918XMA3_9ACTN</name>
<feature type="compositionally biased region" description="Pro residues" evidence="4">
    <location>
        <begin position="246"/>
        <end position="262"/>
    </location>
</feature>
<dbReference type="InterPro" id="IPR019775">
    <property type="entry name" value="WD40_repeat_CS"/>
</dbReference>
<keyword evidence="1 3" id="KW-0853">WD repeat</keyword>
<feature type="domain" description="Protein kinase" evidence="5">
    <location>
        <begin position="15"/>
        <end position="429"/>
    </location>
</feature>
<dbReference type="PROSITE" id="PS50294">
    <property type="entry name" value="WD_REPEATS_REGION"/>
    <property type="match status" value="3"/>
</dbReference>